<dbReference type="InterPro" id="IPR032675">
    <property type="entry name" value="LRR_dom_sf"/>
</dbReference>
<comment type="caution">
    <text evidence="5">Lacks conserved residue(s) required for the propagation of feature annotation.</text>
</comment>
<organism evidence="10 11">
    <name type="scientific">Cyprinodon variegatus</name>
    <name type="common">Sheepshead minnow</name>
    <dbReference type="NCBI Taxonomy" id="28743"/>
    <lineage>
        <taxon>Eukaryota</taxon>
        <taxon>Metazoa</taxon>
        <taxon>Chordata</taxon>
        <taxon>Craniata</taxon>
        <taxon>Vertebrata</taxon>
        <taxon>Euteleostomi</taxon>
        <taxon>Actinopterygii</taxon>
        <taxon>Neopterygii</taxon>
        <taxon>Teleostei</taxon>
        <taxon>Neoteleostei</taxon>
        <taxon>Acanthomorphata</taxon>
        <taxon>Ovalentaria</taxon>
        <taxon>Atherinomorphae</taxon>
        <taxon>Cyprinodontiformes</taxon>
        <taxon>Cyprinodontidae</taxon>
        <taxon>Cyprinodon</taxon>
    </lineage>
</organism>
<dbReference type="RefSeq" id="XP_015238716.1">
    <property type="nucleotide sequence ID" value="XM_015383230.1"/>
</dbReference>
<dbReference type="PROSITE" id="PS50853">
    <property type="entry name" value="FN3"/>
    <property type="match status" value="1"/>
</dbReference>
<dbReference type="OrthoDB" id="676979at2759"/>
<dbReference type="AlphaFoldDB" id="A0A3Q2CHM3"/>
<keyword evidence="5" id="KW-0245">EGF-like domain</keyword>
<dbReference type="InterPro" id="IPR036116">
    <property type="entry name" value="FN3_sf"/>
</dbReference>
<evidence type="ECO:0000256" key="3">
    <source>
        <dbReference type="ARBA" id="ARBA00022737"/>
    </source>
</evidence>
<dbReference type="GO" id="GO:0005886">
    <property type="term" value="C:plasma membrane"/>
    <property type="evidence" value="ECO:0007669"/>
    <property type="project" value="TreeGrafter"/>
</dbReference>
<dbReference type="PRINTS" id="PR00019">
    <property type="entry name" value="LEURICHRPT"/>
</dbReference>
<dbReference type="Gene3D" id="2.10.25.10">
    <property type="entry name" value="Laminin"/>
    <property type="match status" value="1"/>
</dbReference>
<dbReference type="SMART" id="SM00365">
    <property type="entry name" value="LRR_SD22"/>
    <property type="match status" value="5"/>
</dbReference>
<reference evidence="10" key="2">
    <citation type="submission" date="2025-09" db="UniProtKB">
        <authorList>
            <consortium name="Ensembl"/>
        </authorList>
    </citation>
    <scope>IDENTIFICATION</scope>
</reference>
<dbReference type="PANTHER" id="PTHR24369:SF160">
    <property type="entry name" value="VASORIN"/>
    <property type="match status" value="1"/>
</dbReference>
<evidence type="ECO:0000256" key="6">
    <source>
        <dbReference type="SAM" id="Phobius"/>
    </source>
</evidence>
<keyword evidence="11" id="KW-1185">Reference proteome</keyword>
<sequence length="707" mass="78088">MFLHIAFFLLSCEAVFSSDCPEICDCKSPSTIFCVQSGATSVPRVPISTENLYIFQNDIITLTRDDFKDITELKSIDLSQNKLTEIPDNAFESLSKLNNLDLSANHITHISKESFSGLVQLERLYLHGNLIQSIHPEAFEGLEMLLELKLQENKLTSLPSIDFPRLLLIDLSNNKIPTLESPNFHTPHLETLKLSSLGLSSLDEALVASMRNLHELDLSSNKLQEVPQALKQESLKGLTKLSLAANPLFEVKVSDLKQLVAIQELDLSGINLQGFPEGFFENFPKLTKLTIAENPFNCLCPLAWFPVWLKEKKHIMMMRPEETRCHFPLVNAGKKLSALEHKDFGCPLTTTESIGYPLENTHVPQIPTTSSETTYTNAIPPPPPPSDESLSFVTDNPRFGSEPPVSPSFPGLENELHFCPQNICLNGGTCYFDLSGTITCLCSSGTSGLYCETVREKTEFLQPSATEVSVVTSVLAYKLDEISSREVTSTSILLDLHSFIETRPNIRGIRLTYRNLSGPDRRPMILSLPTSYPEYTLRGLRPNCTYLVCASPLGEKIRFKGNSSVEMGPCTEARTSPTVSVEPLVNPETPMTKTLIAALVVLALVLLLAAVAGAIVCVQKKRQATAGLELELGPTDPEAMDFEEVKVCMENGVHAKLPIKQPQGDRCQTPQPPPLLQQNGSLEHEAPLIQGHYPSNNNISTVKPSYF</sequence>
<keyword evidence="2 7" id="KW-0732">Signal</keyword>
<accession>A0A3Q2CHM3</accession>
<feature type="disulfide bond" evidence="5">
    <location>
        <begin position="442"/>
        <end position="451"/>
    </location>
</feature>
<dbReference type="CDD" id="cd00054">
    <property type="entry name" value="EGF_CA"/>
    <property type="match status" value="1"/>
</dbReference>
<feature type="transmembrane region" description="Helical" evidence="6">
    <location>
        <begin position="595"/>
        <end position="618"/>
    </location>
</feature>
<dbReference type="PROSITE" id="PS50026">
    <property type="entry name" value="EGF_3"/>
    <property type="match status" value="1"/>
</dbReference>
<feature type="signal peptide" evidence="7">
    <location>
        <begin position="1"/>
        <end position="17"/>
    </location>
</feature>
<feature type="domain" description="EGF-like" evidence="8">
    <location>
        <begin position="415"/>
        <end position="452"/>
    </location>
</feature>
<dbReference type="Gene3D" id="3.80.10.10">
    <property type="entry name" value="Ribonuclease Inhibitor"/>
    <property type="match status" value="2"/>
</dbReference>
<feature type="domain" description="Fibronectin type-III" evidence="9">
    <location>
        <begin position="478"/>
        <end position="578"/>
    </location>
</feature>
<dbReference type="PANTHER" id="PTHR24369">
    <property type="entry name" value="ANTIGEN BSP, PUTATIVE-RELATED"/>
    <property type="match status" value="1"/>
</dbReference>
<dbReference type="InterPro" id="IPR001611">
    <property type="entry name" value="Leu-rich_rpt"/>
</dbReference>
<dbReference type="FunFam" id="3.80.10.10:FF:000732">
    <property type="entry name" value="GD11101"/>
    <property type="match status" value="1"/>
</dbReference>
<dbReference type="KEGG" id="cvg:107090069"/>
<evidence type="ECO:0000256" key="2">
    <source>
        <dbReference type="ARBA" id="ARBA00022729"/>
    </source>
</evidence>
<dbReference type="InterPro" id="IPR000483">
    <property type="entry name" value="Cys-rich_flank_reg_C"/>
</dbReference>
<dbReference type="STRING" id="28743.ENSCVAP00000004656"/>
<dbReference type="GeneID" id="107090069"/>
<dbReference type="Pfam" id="PF13855">
    <property type="entry name" value="LRR_8"/>
    <property type="match status" value="2"/>
</dbReference>
<dbReference type="SUPFAM" id="SSF57196">
    <property type="entry name" value="EGF/Laminin"/>
    <property type="match status" value="1"/>
</dbReference>
<evidence type="ECO:0000313" key="11">
    <source>
        <dbReference type="Proteomes" id="UP000265020"/>
    </source>
</evidence>
<protein>
    <submittedName>
        <fullName evidence="10">Vasorin a</fullName>
    </submittedName>
</protein>
<keyword evidence="4 5" id="KW-1015">Disulfide bond</keyword>
<dbReference type="InterPro" id="IPR003961">
    <property type="entry name" value="FN3_dom"/>
</dbReference>
<dbReference type="InterPro" id="IPR000742">
    <property type="entry name" value="EGF"/>
</dbReference>
<keyword evidence="6" id="KW-0472">Membrane</keyword>
<dbReference type="GeneTree" id="ENSGT00940000159318"/>
<dbReference type="PROSITE" id="PS00022">
    <property type="entry name" value="EGF_1"/>
    <property type="match status" value="1"/>
</dbReference>
<evidence type="ECO:0000256" key="4">
    <source>
        <dbReference type="ARBA" id="ARBA00023157"/>
    </source>
</evidence>
<dbReference type="InterPro" id="IPR003591">
    <property type="entry name" value="Leu-rich_rpt_typical-subtyp"/>
</dbReference>
<proteinExistence type="predicted"/>
<name>A0A3Q2CHM3_CYPVA</name>
<dbReference type="PROSITE" id="PS51450">
    <property type="entry name" value="LRR"/>
    <property type="match status" value="4"/>
</dbReference>
<reference evidence="10" key="1">
    <citation type="submission" date="2025-08" db="UniProtKB">
        <authorList>
            <consortium name="Ensembl"/>
        </authorList>
    </citation>
    <scope>IDENTIFICATION</scope>
</reference>
<evidence type="ECO:0000256" key="7">
    <source>
        <dbReference type="SAM" id="SignalP"/>
    </source>
</evidence>
<evidence type="ECO:0000313" key="10">
    <source>
        <dbReference type="Ensembl" id="ENSCVAP00000004656.1"/>
    </source>
</evidence>
<keyword evidence="6" id="KW-0812">Transmembrane</keyword>
<dbReference type="Ensembl" id="ENSCVAT00000007985.1">
    <property type="protein sequence ID" value="ENSCVAP00000004656.1"/>
    <property type="gene ID" value="ENSCVAG00000005965.1"/>
</dbReference>
<dbReference type="SUPFAM" id="SSF52058">
    <property type="entry name" value="L domain-like"/>
    <property type="match status" value="1"/>
</dbReference>
<dbReference type="SUPFAM" id="SSF49265">
    <property type="entry name" value="Fibronectin type III"/>
    <property type="match status" value="1"/>
</dbReference>
<keyword evidence="1" id="KW-0433">Leucine-rich repeat</keyword>
<feature type="chain" id="PRO_5018608081" evidence="7">
    <location>
        <begin position="18"/>
        <end position="707"/>
    </location>
</feature>
<evidence type="ECO:0000259" key="8">
    <source>
        <dbReference type="PROSITE" id="PS50026"/>
    </source>
</evidence>
<dbReference type="SMART" id="SM00369">
    <property type="entry name" value="LRR_TYP"/>
    <property type="match status" value="7"/>
</dbReference>
<dbReference type="SMART" id="SM00013">
    <property type="entry name" value="LRRNT"/>
    <property type="match status" value="1"/>
</dbReference>
<evidence type="ECO:0000256" key="5">
    <source>
        <dbReference type="PROSITE-ProRule" id="PRU00076"/>
    </source>
</evidence>
<dbReference type="InterPro" id="IPR000372">
    <property type="entry name" value="LRRNT"/>
</dbReference>
<dbReference type="Proteomes" id="UP000265020">
    <property type="component" value="Unassembled WGS sequence"/>
</dbReference>
<dbReference type="SMART" id="SM00082">
    <property type="entry name" value="LRRCT"/>
    <property type="match status" value="1"/>
</dbReference>
<keyword evidence="3" id="KW-0677">Repeat</keyword>
<dbReference type="OMA" id="EITRCHF"/>
<keyword evidence="6" id="KW-1133">Transmembrane helix</keyword>
<evidence type="ECO:0000256" key="1">
    <source>
        <dbReference type="ARBA" id="ARBA00022614"/>
    </source>
</evidence>
<evidence type="ECO:0000259" key="9">
    <source>
        <dbReference type="PROSITE" id="PS50853"/>
    </source>
</evidence>
<dbReference type="InterPro" id="IPR050541">
    <property type="entry name" value="LRR_TM_domain-containing"/>
</dbReference>